<keyword evidence="3" id="KW-1185">Reference proteome</keyword>
<name>A0ABZ0CUC1_9BURK</name>
<sequence>MSQSARITGPVVYREGDGPNITIPEGPIEFQESEFDVTLSWSEGNTRGVTAIPLSEFHRYLASRAIQVEGQPG</sequence>
<evidence type="ECO:0000256" key="1">
    <source>
        <dbReference type="SAM" id="MobiDB-lite"/>
    </source>
</evidence>
<proteinExistence type="predicted"/>
<dbReference type="Proteomes" id="UP001303946">
    <property type="component" value="Chromosome"/>
</dbReference>
<dbReference type="RefSeq" id="WP_316701335.1">
    <property type="nucleotide sequence ID" value="NZ_CP136336.1"/>
</dbReference>
<gene>
    <name evidence="2" type="ORF">RXV79_00565</name>
</gene>
<protein>
    <submittedName>
        <fullName evidence="2">Uncharacterized protein</fullName>
    </submittedName>
</protein>
<evidence type="ECO:0000313" key="2">
    <source>
        <dbReference type="EMBL" id="WOB08559.1"/>
    </source>
</evidence>
<dbReference type="EMBL" id="CP136336">
    <property type="protein sequence ID" value="WOB08559.1"/>
    <property type="molecule type" value="Genomic_DNA"/>
</dbReference>
<feature type="region of interest" description="Disordered" evidence="1">
    <location>
        <begin position="1"/>
        <end position="20"/>
    </location>
</feature>
<organism evidence="2 3">
    <name type="scientific">Piscinibacter gummiphilus</name>
    <dbReference type="NCBI Taxonomy" id="946333"/>
    <lineage>
        <taxon>Bacteria</taxon>
        <taxon>Pseudomonadati</taxon>
        <taxon>Pseudomonadota</taxon>
        <taxon>Betaproteobacteria</taxon>
        <taxon>Burkholderiales</taxon>
        <taxon>Sphaerotilaceae</taxon>
        <taxon>Piscinibacter</taxon>
    </lineage>
</organism>
<accession>A0ABZ0CUC1</accession>
<reference evidence="2 3" key="1">
    <citation type="submission" date="2023-10" db="EMBL/GenBank/DDBJ databases">
        <title>Bacteria for the degradation of biodegradable plastic PBAT(Polybutylene adipate terephthalate).</title>
        <authorList>
            <person name="Weon H.-Y."/>
            <person name="Yeon J."/>
        </authorList>
    </citation>
    <scope>NUCLEOTIDE SEQUENCE [LARGE SCALE GENOMIC DNA]</scope>
    <source>
        <strain evidence="2 3">SBD 7-3</strain>
    </source>
</reference>
<evidence type="ECO:0000313" key="3">
    <source>
        <dbReference type="Proteomes" id="UP001303946"/>
    </source>
</evidence>